<sequence length="605" mass="67441">MITLLFGDFLQLSPRNTSAQKKDELKYIYDSYFWKDVVTLHLTKNMRTSEDPSYGDLVLRWREGVFSEQDRSFLIQKTVVKCLANMKDYQTVAERINNLIGSVDHCDIMFVAHPNFVVDWMNYAIIMERFSKGPNKREIRELVQYTTPQPPSSSDLKTPPSVVCIDMRILITDSHNAILLTTSFDDKENKKSDPRVLNGTIGVVFAISPPSGTVASISVRLENGNEYKIRQIRTNGRGAQHNSTFTGSKDSTTGSAIVLTVGGSNGGNGELVVIAPADSWLALSCACLAINLVSFCQQCNSRSATHTGCRPVICLVCRSPEHSLASGICLDPELRELTAEQLRDRANHHRRDYLRHIRGLLASPNNPLQYRLPSDSPYISLYRREVPAGEERRGLQILRVENNEFPGTRLAEYRGAPGSLIREFLTLRPPEFDNWNQLMIPIFDEDSARYLEEIARVVTRIREDPNSARTFELPAAPHANQNGVRLQHQNPVLPAEPPARPAINRPAEVPNANQAIRGRQPLVETPILRADPPGLRAPPTVPPYVPAGTTNQAKANAAKNRASTNYMRRPPPRPLTEDPGSQPCSSSQIAPTTSQSEEPYAHVND</sequence>
<dbReference type="InterPro" id="IPR010285">
    <property type="entry name" value="DNA_helicase_pif1-like_DEAD"/>
</dbReference>
<proteinExistence type="inferred from homology"/>
<dbReference type="CTD" id="78775104"/>
<dbReference type="InterPro" id="IPR027417">
    <property type="entry name" value="P-loop_NTPase"/>
</dbReference>
<keyword evidence="1" id="KW-0234">DNA repair</keyword>
<feature type="domain" description="DNA helicase Pif1-like DEAD-box helicase" evidence="3">
    <location>
        <begin position="4"/>
        <end position="51"/>
    </location>
</feature>
<dbReference type="KEGG" id="crq:GCK72_011150"/>
<feature type="region of interest" description="Disordered" evidence="2">
    <location>
        <begin position="530"/>
        <end position="605"/>
    </location>
</feature>
<evidence type="ECO:0000256" key="1">
    <source>
        <dbReference type="RuleBase" id="RU363044"/>
    </source>
</evidence>
<comment type="catalytic activity">
    <reaction evidence="1">
        <text>ATP + H2O = ADP + phosphate + H(+)</text>
        <dbReference type="Rhea" id="RHEA:13065"/>
        <dbReference type="ChEBI" id="CHEBI:15377"/>
        <dbReference type="ChEBI" id="CHEBI:15378"/>
        <dbReference type="ChEBI" id="CHEBI:30616"/>
        <dbReference type="ChEBI" id="CHEBI:43474"/>
        <dbReference type="ChEBI" id="CHEBI:456216"/>
        <dbReference type="EC" id="5.6.2.3"/>
    </reaction>
</comment>
<name>A0A6A5H7P1_CAERE</name>
<dbReference type="GeneID" id="78775104"/>
<keyword evidence="1" id="KW-0547">Nucleotide-binding</keyword>
<protein>
    <recommendedName>
        <fullName evidence="1">ATP-dependent DNA helicase</fullName>
        <ecNumber evidence="1">5.6.2.3</ecNumber>
    </recommendedName>
</protein>
<dbReference type="GO" id="GO:0000723">
    <property type="term" value="P:telomere maintenance"/>
    <property type="evidence" value="ECO:0007669"/>
    <property type="project" value="InterPro"/>
</dbReference>
<feature type="compositionally biased region" description="Pro residues" evidence="2">
    <location>
        <begin position="535"/>
        <end position="545"/>
    </location>
</feature>
<comment type="similarity">
    <text evidence="1">Belongs to the helicase family.</text>
</comment>
<keyword evidence="1" id="KW-0233">DNA recombination</keyword>
<evidence type="ECO:0000256" key="2">
    <source>
        <dbReference type="SAM" id="MobiDB-lite"/>
    </source>
</evidence>
<dbReference type="EC" id="5.6.2.3" evidence="1"/>
<dbReference type="GO" id="GO:0006310">
    <property type="term" value="P:DNA recombination"/>
    <property type="evidence" value="ECO:0007669"/>
    <property type="project" value="UniProtKB-KW"/>
</dbReference>
<dbReference type="GO" id="GO:0016787">
    <property type="term" value="F:hydrolase activity"/>
    <property type="evidence" value="ECO:0007669"/>
    <property type="project" value="UniProtKB-KW"/>
</dbReference>
<reference evidence="4 5" key="1">
    <citation type="submission" date="2019-12" db="EMBL/GenBank/DDBJ databases">
        <title>Chromosome-level assembly of the Caenorhabditis remanei genome.</title>
        <authorList>
            <person name="Teterina A.A."/>
            <person name="Willis J.H."/>
            <person name="Phillips P.C."/>
        </authorList>
    </citation>
    <scope>NUCLEOTIDE SEQUENCE [LARGE SCALE GENOMIC DNA]</scope>
    <source>
        <strain evidence="4 5">PX506</strain>
        <tissue evidence="4">Whole organism</tissue>
    </source>
</reference>
<dbReference type="EMBL" id="WUAV01000003">
    <property type="protein sequence ID" value="KAF1762886.1"/>
    <property type="molecule type" value="Genomic_DNA"/>
</dbReference>
<organism evidence="4 5">
    <name type="scientific">Caenorhabditis remanei</name>
    <name type="common">Caenorhabditis vulgaris</name>
    <dbReference type="NCBI Taxonomy" id="31234"/>
    <lineage>
        <taxon>Eukaryota</taxon>
        <taxon>Metazoa</taxon>
        <taxon>Ecdysozoa</taxon>
        <taxon>Nematoda</taxon>
        <taxon>Chromadorea</taxon>
        <taxon>Rhabditida</taxon>
        <taxon>Rhabditina</taxon>
        <taxon>Rhabditomorpha</taxon>
        <taxon>Rhabditoidea</taxon>
        <taxon>Rhabditidae</taxon>
        <taxon>Peloderinae</taxon>
        <taxon>Caenorhabditis</taxon>
    </lineage>
</organism>
<feature type="compositionally biased region" description="Polar residues" evidence="2">
    <location>
        <begin position="582"/>
        <end position="597"/>
    </location>
</feature>
<comment type="caution">
    <text evidence="4">The sequence shown here is derived from an EMBL/GenBank/DDBJ whole genome shotgun (WGS) entry which is preliminary data.</text>
</comment>
<evidence type="ECO:0000313" key="4">
    <source>
        <dbReference type="EMBL" id="KAF1762886.1"/>
    </source>
</evidence>
<dbReference type="Proteomes" id="UP000483820">
    <property type="component" value="Chromosome III"/>
</dbReference>
<dbReference type="GO" id="GO:0006281">
    <property type="term" value="P:DNA repair"/>
    <property type="evidence" value="ECO:0007669"/>
    <property type="project" value="UniProtKB-KW"/>
</dbReference>
<keyword evidence="1" id="KW-0378">Hydrolase</keyword>
<dbReference type="AlphaFoldDB" id="A0A6A5H7P1"/>
<keyword evidence="1" id="KW-0227">DNA damage</keyword>
<dbReference type="RefSeq" id="XP_053587831.1">
    <property type="nucleotide sequence ID" value="XM_053728254.1"/>
</dbReference>
<evidence type="ECO:0000313" key="5">
    <source>
        <dbReference type="Proteomes" id="UP000483820"/>
    </source>
</evidence>
<evidence type="ECO:0000259" key="3">
    <source>
        <dbReference type="Pfam" id="PF05970"/>
    </source>
</evidence>
<gene>
    <name evidence="4" type="ORF">GCK72_011150</name>
</gene>
<keyword evidence="1" id="KW-0347">Helicase</keyword>
<dbReference type="GO" id="GO:0005524">
    <property type="term" value="F:ATP binding"/>
    <property type="evidence" value="ECO:0007669"/>
    <property type="project" value="UniProtKB-KW"/>
</dbReference>
<keyword evidence="1" id="KW-0067">ATP-binding</keyword>
<comment type="cofactor">
    <cofactor evidence="1">
        <name>Mg(2+)</name>
        <dbReference type="ChEBI" id="CHEBI:18420"/>
    </cofactor>
</comment>
<dbReference type="Pfam" id="PF05970">
    <property type="entry name" value="PIF1"/>
    <property type="match status" value="1"/>
</dbReference>
<feature type="compositionally biased region" description="Low complexity" evidence="2">
    <location>
        <begin position="547"/>
        <end position="565"/>
    </location>
</feature>
<accession>A0A6A5H7P1</accession>
<dbReference type="SUPFAM" id="SSF52540">
    <property type="entry name" value="P-loop containing nucleoside triphosphate hydrolases"/>
    <property type="match status" value="1"/>
</dbReference>
<dbReference type="GO" id="GO:0043139">
    <property type="term" value="F:5'-3' DNA helicase activity"/>
    <property type="evidence" value="ECO:0007669"/>
    <property type="project" value="UniProtKB-EC"/>
</dbReference>